<dbReference type="InterPro" id="IPR006606">
    <property type="entry name" value="BBL5"/>
</dbReference>
<comment type="caution">
    <text evidence="10">The sequence shown here is derived from an EMBL/GenBank/DDBJ whole genome shotgun (WGS) entry which is preliminary data.</text>
</comment>
<evidence type="ECO:0000256" key="4">
    <source>
        <dbReference type="ARBA" id="ARBA00022490"/>
    </source>
</evidence>
<keyword evidence="4" id="KW-0963">Cytoplasm</keyword>
<reference evidence="10" key="1">
    <citation type="submission" date="2017-08" db="EMBL/GenBank/DDBJ databases">
        <authorList>
            <person name="Polle J.E."/>
            <person name="Barry K."/>
            <person name="Cushman J."/>
            <person name="Schmutz J."/>
            <person name="Tran D."/>
            <person name="Hathwaick L.T."/>
            <person name="Yim W.C."/>
            <person name="Jenkins J."/>
            <person name="Mckie-Krisberg Z.M."/>
            <person name="Prochnik S."/>
            <person name="Lindquist E."/>
            <person name="Dockter R.B."/>
            <person name="Adam C."/>
            <person name="Molina H."/>
            <person name="Bunkerborg J."/>
            <person name="Jin E."/>
            <person name="Buchheim M."/>
            <person name="Magnuson J."/>
        </authorList>
    </citation>
    <scope>NUCLEOTIDE SEQUENCE</scope>
    <source>
        <strain evidence="10">CCAP 19/18</strain>
    </source>
</reference>
<evidence type="ECO:0000256" key="1">
    <source>
        <dbReference type="ARBA" id="ARBA00004138"/>
    </source>
</evidence>
<sequence>MGVLDKVLGLRLSPIKELWQDREVRFGCSKRELTLKEGEIILGTVADVEDTKAHNGVAGKLLITNLRLMWWSKKALVSGLSIGYGCFSRILAKLSSSKLKGATESLHISAKHQDRDYNFVFTSLKNTAFQVYSGVAHVYSIYDKTRLYRDVSLGGAFLIDGDLDKLAFEQTDSKVDGVWNLCGGEGDVGTLFVSNIRVVWSSSTRPSFNISLPYNQVHDVKVRPTKLGSSLQLESSKNSGAYAWIFKVEPKETLDFLYKQIVSQWRAHTEEPFYGIDTQVQTEACTEALAAEPSGFSFTSRSENMRSMDSESRANLVETYFAHTSTSPGNSFTNQGLESPRASFTSPPASPLRASSNSFTAPPRSPRRPLEGPLTLRSSASAAPASPERPSSHSFSGPVPRPPRRSSANAGLRPTASSFTQKTRNSATSFTNMAHDTALAFAHKARDSASSKATVESRELVYWCNPLALGLSPTELRAEQI</sequence>
<evidence type="ECO:0000256" key="3">
    <source>
        <dbReference type="ARBA" id="ARBA00005822"/>
    </source>
</evidence>
<dbReference type="Proteomes" id="UP000815325">
    <property type="component" value="Unassembled WGS sequence"/>
</dbReference>
<feature type="domain" description="BBSome complex member BBS5 PH" evidence="9">
    <location>
        <begin position="169"/>
        <end position="223"/>
    </location>
</feature>
<dbReference type="PANTHER" id="PTHR21351">
    <property type="entry name" value="BARDET-BIEDL SYNDROME PROTEIN 5"/>
    <property type="match status" value="1"/>
</dbReference>
<protein>
    <recommendedName>
        <fullName evidence="9">BBSome complex member BBS5 PH domain-containing protein</fullName>
    </recommendedName>
</protein>
<feature type="compositionally biased region" description="Low complexity" evidence="8">
    <location>
        <begin position="378"/>
        <end position="398"/>
    </location>
</feature>
<comment type="subcellular location">
    <subcellularLocation>
        <location evidence="1">Cell projection</location>
        <location evidence="1">Cilium</location>
    </subcellularLocation>
    <subcellularLocation>
        <location evidence="2">Cytoplasm</location>
        <location evidence="2">Cytoskeleton</location>
    </subcellularLocation>
</comment>
<keyword evidence="7" id="KW-0966">Cell projection</keyword>
<comment type="similarity">
    <text evidence="3">Belongs to the BBS5 family.</text>
</comment>
<organism evidence="10 11">
    <name type="scientific">Dunaliella salina</name>
    <name type="common">Green alga</name>
    <name type="synonym">Protococcus salinus</name>
    <dbReference type="NCBI Taxonomy" id="3046"/>
    <lineage>
        <taxon>Eukaryota</taxon>
        <taxon>Viridiplantae</taxon>
        <taxon>Chlorophyta</taxon>
        <taxon>core chlorophytes</taxon>
        <taxon>Chlorophyceae</taxon>
        <taxon>CS clade</taxon>
        <taxon>Chlamydomonadales</taxon>
        <taxon>Dunaliellaceae</taxon>
        <taxon>Dunaliella</taxon>
    </lineage>
</organism>
<evidence type="ECO:0000313" key="10">
    <source>
        <dbReference type="EMBL" id="KAF5828381.1"/>
    </source>
</evidence>
<dbReference type="InterPro" id="IPR014003">
    <property type="entry name" value="BBS5_PH"/>
</dbReference>
<keyword evidence="11" id="KW-1185">Reference proteome</keyword>
<name>A0ABQ7G1A2_DUNSA</name>
<feature type="domain" description="BBSome complex member BBS5 PH" evidence="9">
    <location>
        <begin position="39"/>
        <end position="93"/>
    </location>
</feature>
<keyword evidence="6" id="KW-0206">Cytoskeleton</keyword>
<dbReference type="EMBL" id="MU070311">
    <property type="protein sequence ID" value="KAF5828381.1"/>
    <property type="molecule type" value="Genomic_DNA"/>
</dbReference>
<evidence type="ECO:0000259" key="9">
    <source>
        <dbReference type="SMART" id="SM00683"/>
    </source>
</evidence>
<dbReference type="Pfam" id="PF07289">
    <property type="entry name" value="BBL5"/>
    <property type="match status" value="1"/>
</dbReference>
<dbReference type="PANTHER" id="PTHR21351:SF0">
    <property type="entry name" value="BARDET-BIEDL SYNDROME 5 PROTEIN"/>
    <property type="match status" value="1"/>
</dbReference>
<dbReference type="SMART" id="SM00683">
    <property type="entry name" value="DM16"/>
    <property type="match status" value="2"/>
</dbReference>
<feature type="region of interest" description="Disordered" evidence="8">
    <location>
        <begin position="324"/>
        <end position="425"/>
    </location>
</feature>
<evidence type="ECO:0000256" key="6">
    <source>
        <dbReference type="ARBA" id="ARBA00023212"/>
    </source>
</evidence>
<feature type="compositionally biased region" description="Polar residues" evidence="8">
    <location>
        <begin position="324"/>
        <end position="360"/>
    </location>
</feature>
<evidence type="ECO:0000256" key="5">
    <source>
        <dbReference type="ARBA" id="ARBA00023069"/>
    </source>
</evidence>
<proteinExistence type="inferred from homology"/>
<keyword evidence="5" id="KW-0969">Cilium</keyword>
<evidence type="ECO:0000256" key="8">
    <source>
        <dbReference type="SAM" id="MobiDB-lite"/>
    </source>
</evidence>
<gene>
    <name evidence="10" type="ORF">DUNSADRAFT_17683</name>
</gene>
<accession>A0ABQ7G1A2</accession>
<feature type="compositionally biased region" description="Polar residues" evidence="8">
    <location>
        <begin position="415"/>
        <end position="425"/>
    </location>
</feature>
<evidence type="ECO:0000313" key="11">
    <source>
        <dbReference type="Proteomes" id="UP000815325"/>
    </source>
</evidence>
<evidence type="ECO:0000256" key="7">
    <source>
        <dbReference type="ARBA" id="ARBA00023273"/>
    </source>
</evidence>
<evidence type="ECO:0000256" key="2">
    <source>
        <dbReference type="ARBA" id="ARBA00004245"/>
    </source>
</evidence>